<evidence type="ECO:0000313" key="2">
    <source>
        <dbReference type="EMBL" id="CAF0914503.1"/>
    </source>
</evidence>
<dbReference type="Proteomes" id="UP000682733">
    <property type="component" value="Unassembled WGS sequence"/>
</dbReference>
<dbReference type="InterPro" id="IPR036168">
    <property type="entry name" value="AP2_Mu_C_sf"/>
</dbReference>
<protein>
    <recommendedName>
        <fullName evidence="1">MHD domain-containing protein</fullName>
    </recommendedName>
</protein>
<dbReference type="Pfam" id="PF00928">
    <property type="entry name" value="Adap_comp_sub"/>
    <property type="match status" value="1"/>
</dbReference>
<dbReference type="InterPro" id="IPR028565">
    <property type="entry name" value="MHD"/>
</dbReference>
<gene>
    <name evidence="3" type="ORF">GPM918_LOCUS11642</name>
    <name evidence="2" type="ORF">OVA965_LOCUS10298</name>
    <name evidence="5" type="ORF">SRO942_LOCUS11643</name>
    <name evidence="4" type="ORF">TMI583_LOCUS10294</name>
</gene>
<dbReference type="SUPFAM" id="SSF49447">
    <property type="entry name" value="Second domain of Mu2 adaptin subunit (ap50) of ap2 adaptor"/>
    <property type="match status" value="1"/>
</dbReference>
<comment type="caution">
    <text evidence="3">The sequence shown here is derived from an EMBL/GenBank/DDBJ whole genome shotgun (WGS) entry which is preliminary data.</text>
</comment>
<name>A0A814DLK4_9BILA</name>
<dbReference type="Proteomes" id="UP000681722">
    <property type="component" value="Unassembled WGS sequence"/>
</dbReference>
<dbReference type="EMBL" id="CAJNOQ010002445">
    <property type="protein sequence ID" value="CAF0958773.1"/>
    <property type="molecule type" value="Genomic_DNA"/>
</dbReference>
<keyword evidence="6" id="KW-1185">Reference proteome</keyword>
<organism evidence="3 6">
    <name type="scientific">Didymodactylos carnosus</name>
    <dbReference type="NCBI Taxonomy" id="1234261"/>
    <lineage>
        <taxon>Eukaryota</taxon>
        <taxon>Metazoa</taxon>
        <taxon>Spiralia</taxon>
        <taxon>Gnathifera</taxon>
        <taxon>Rotifera</taxon>
        <taxon>Eurotatoria</taxon>
        <taxon>Bdelloidea</taxon>
        <taxon>Philodinida</taxon>
        <taxon>Philodinidae</taxon>
        <taxon>Didymodactylos</taxon>
    </lineage>
</organism>
<evidence type="ECO:0000259" key="1">
    <source>
        <dbReference type="Pfam" id="PF00928"/>
    </source>
</evidence>
<feature type="domain" description="MHD" evidence="1">
    <location>
        <begin position="20"/>
        <end position="94"/>
    </location>
</feature>
<evidence type="ECO:0000313" key="5">
    <source>
        <dbReference type="EMBL" id="CAF3733585.1"/>
    </source>
</evidence>
<dbReference type="Proteomes" id="UP000663829">
    <property type="component" value="Unassembled WGS sequence"/>
</dbReference>
<evidence type="ECO:0000313" key="3">
    <source>
        <dbReference type="EMBL" id="CAF0958773.1"/>
    </source>
</evidence>
<sequence length="125" mass="14281">MLISITGIRELRHSTIGFQVLVEYNYNPVIVGEKIELRSPIPTNACRVRLAYMKGKAKYKSSEKAILWKLKLMIDMKEYQLGSTIELQVPFAPSGFKVRYLKVFGNKLNYDDTQTVILKSFSVGC</sequence>
<dbReference type="OrthoDB" id="10259133at2759"/>
<evidence type="ECO:0000313" key="6">
    <source>
        <dbReference type="Proteomes" id="UP000663829"/>
    </source>
</evidence>
<dbReference type="Proteomes" id="UP000677228">
    <property type="component" value="Unassembled WGS sequence"/>
</dbReference>
<proteinExistence type="predicted"/>
<dbReference type="EMBL" id="CAJOBC010002445">
    <property type="protein sequence ID" value="CAF3733585.1"/>
    <property type="molecule type" value="Genomic_DNA"/>
</dbReference>
<evidence type="ECO:0000313" key="4">
    <source>
        <dbReference type="EMBL" id="CAF3693070.1"/>
    </source>
</evidence>
<reference evidence="3" key="1">
    <citation type="submission" date="2021-02" db="EMBL/GenBank/DDBJ databases">
        <authorList>
            <person name="Nowell W R."/>
        </authorList>
    </citation>
    <scope>NUCLEOTIDE SEQUENCE</scope>
</reference>
<dbReference type="AlphaFoldDB" id="A0A814DLK4"/>
<dbReference type="EMBL" id="CAJNOK010003788">
    <property type="protein sequence ID" value="CAF0914503.1"/>
    <property type="molecule type" value="Genomic_DNA"/>
</dbReference>
<dbReference type="Gene3D" id="2.60.40.1170">
    <property type="entry name" value="Mu homology domain, subdomain B"/>
    <property type="match status" value="1"/>
</dbReference>
<accession>A0A814DLK4</accession>
<dbReference type="EMBL" id="CAJOBA010003789">
    <property type="protein sequence ID" value="CAF3693070.1"/>
    <property type="molecule type" value="Genomic_DNA"/>
</dbReference>